<feature type="domain" description="SCP" evidence="1">
    <location>
        <begin position="4"/>
        <end position="60"/>
    </location>
</feature>
<dbReference type="SUPFAM" id="SSF55797">
    <property type="entry name" value="PR-1-like"/>
    <property type="match status" value="1"/>
</dbReference>
<dbReference type="PANTHER" id="PTHR10334">
    <property type="entry name" value="CYSTEINE-RICH SECRETORY PROTEIN-RELATED"/>
    <property type="match status" value="1"/>
</dbReference>
<name>A0A443SNJ4_9ACAR</name>
<dbReference type="Proteomes" id="UP000288716">
    <property type="component" value="Unassembled WGS sequence"/>
</dbReference>
<dbReference type="InterPro" id="IPR014044">
    <property type="entry name" value="CAP_dom"/>
</dbReference>
<dbReference type="STRING" id="299467.A0A443SNJ4"/>
<dbReference type="Gene3D" id="3.40.33.10">
    <property type="entry name" value="CAP"/>
    <property type="match status" value="1"/>
</dbReference>
<dbReference type="InterPro" id="IPR035940">
    <property type="entry name" value="CAP_sf"/>
</dbReference>
<reference evidence="2 3" key="1">
    <citation type="journal article" date="2018" name="Gigascience">
        <title>Genomes of trombidid mites reveal novel predicted allergens and laterally-transferred genes associated with secondary metabolism.</title>
        <authorList>
            <person name="Dong X."/>
            <person name="Chaisiri K."/>
            <person name="Xia D."/>
            <person name="Armstrong S.D."/>
            <person name="Fang Y."/>
            <person name="Donnelly M.J."/>
            <person name="Kadowaki T."/>
            <person name="McGarry J.W."/>
            <person name="Darby A.C."/>
            <person name="Makepeace B.L."/>
        </authorList>
    </citation>
    <scope>NUCLEOTIDE SEQUENCE [LARGE SCALE GENOMIC DNA]</scope>
    <source>
        <strain evidence="2">UoL-UT</strain>
    </source>
</reference>
<dbReference type="EMBL" id="NCKV01001071">
    <property type="protein sequence ID" value="RWS29101.1"/>
    <property type="molecule type" value="Genomic_DNA"/>
</dbReference>
<keyword evidence="3" id="KW-1185">Reference proteome</keyword>
<dbReference type="Pfam" id="PF00188">
    <property type="entry name" value="CAP"/>
    <property type="match status" value="1"/>
</dbReference>
<evidence type="ECO:0000313" key="2">
    <source>
        <dbReference type="EMBL" id="RWS29101.1"/>
    </source>
</evidence>
<comment type="caution">
    <text evidence="2">The sequence shown here is derived from an EMBL/GenBank/DDBJ whole genome shotgun (WGS) entry which is preliminary data.</text>
</comment>
<dbReference type="PRINTS" id="PR00837">
    <property type="entry name" value="V5TPXLIKE"/>
</dbReference>
<accession>A0A443SNJ4</accession>
<organism evidence="2 3">
    <name type="scientific">Leptotrombidium deliense</name>
    <dbReference type="NCBI Taxonomy" id="299467"/>
    <lineage>
        <taxon>Eukaryota</taxon>
        <taxon>Metazoa</taxon>
        <taxon>Ecdysozoa</taxon>
        <taxon>Arthropoda</taxon>
        <taxon>Chelicerata</taxon>
        <taxon>Arachnida</taxon>
        <taxon>Acari</taxon>
        <taxon>Acariformes</taxon>
        <taxon>Trombidiformes</taxon>
        <taxon>Prostigmata</taxon>
        <taxon>Anystina</taxon>
        <taxon>Parasitengona</taxon>
        <taxon>Trombiculoidea</taxon>
        <taxon>Trombiculidae</taxon>
        <taxon>Leptotrombidium</taxon>
    </lineage>
</organism>
<dbReference type="OrthoDB" id="6507808at2759"/>
<evidence type="ECO:0000259" key="1">
    <source>
        <dbReference type="Pfam" id="PF00188"/>
    </source>
</evidence>
<evidence type="ECO:0000313" key="3">
    <source>
        <dbReference type="Proteomes" id="UP000288716"/>
    </source>
</evidence>
<protein>
    <recommendedName>
        <fullName evidence="1">SCP domain-containing protein</fullName>
    </recommendedName>
</protein>
<sequence>MSCTEVVDRWYKQKQHFDSKSPEKSRSAGQFTQLLWKSSTFLGCGLATHCEYRFITVCYYFPPGNIKDEYDSNLSI</sequence>
<gene>
    <name evidence="2" type="ORF">B4U80_00369</name>
</gene>
<proteinExistence type="predicted"/>
<dbReference type="InterPro" id="IPR001283">
    <property type="entry name" value="CRISP-related"/>
</dbReference>
<dbReference type="VEuPathDB" id="VectorBase:LDEU002939"/>
<dbReference type="AlphaFoldDB" id="A0A443SNJ4"/>